<evidence type="ECO:0000259" key="2">
    <source>
        <dbReference type="Pfam" id="PF07238"/>
    </source>
</evidence>
<evidence type="ECO:0000313" key="4">
    <source>
        <dbReference type="Proteomes" id="UP001218362"/>
    </source>
</evidence>
<dbReference type="GO" id="GO:0035438">
    <property type="term" value="F:cyclic-di-GMP binding"/>
    <property type="evidence" value="ECO:0007669"/>
    <property type="project" value="InterPro"/>
</dbReference>
<dbReference type="Proteomes" id="UP001218362">
    <property type="component" value="Chromosome"/>
</dbReference>
<feature type="domain" description="PilZ" evidence="2">
    <location>
        <begin position="114"/>
        <end position="188"/>
    </location>
</feature>
<dbReference type="AlphaFoldDB" id="A0AAJ5X853"/>
<gene>
    <name evidence="3" type="ORF">P0Y56_04385</name>
</gene>
<reference evidence="3" key="1">
    <citation type="submission" date="2023-03" db="EMBL/GenBank/DDBJ databases">
        <title>Andean soil-derived lignocellulolytic bacterial consortium as a source of novel taxa and putative plastic-active enzymes.</title>
        <authorList>
            <person name="Diaz-Garcia L."/>
            <person name="Chuvochina M."/>
            <person name="Feuerriegel G."/>
            <person name="Bunk B."/>
            <person name="Sproer C."/>
            <person name="Streit W.R."/>
            <person name="Rodriguez L.M."/>
            <person name="Overmann J."/>
            <person name="Jimenez D.J."/>
        </authorList>
    </citation>
    <scope>NUCLEOTIDE SEQUENCE</scope>
    <source>
        <strain evidence="3">MAG 26</strain>
    </source>
</reference>
<organism evidence="3 4">
    <name type="scientific">Candidatus Andeanibacterium colombiense</name>
    <dbReference type="NCBI Taxonomy" id="3121345"/>
    <lineage>
        <taxon>Bacteria</taxon>
        <taxon>Pseudomonadati</taxon>
        <taxon>Pseudomonadota</taxon>
        <taxon>Alphaproteobacteria</taxon>
        <taxon>Sphingomonadales</taxon>
        <taxon>Sphingomonadaceae</taxon>
        <taxon>Candidatus Andeanibacterium</taxon>
    </lineage>
</organism>
<dbReference type="KEGG" id="acob:P0Y56_04385"/>
<feature type="region of interest" description="Disordered" evidence="1">
    <location>
        <begin position="1"/>
        <end position="20"/>
    </location>
</feature>
<accession>A0AAJ5X853</accession>
<feature type="domain" description="PilZ" evidence="2">
    <location>
        <begin position="15"/>
        <end position="96"/>
    </location>
</feature>
<name>A0AAJ5X853_9SPHN</name>
<dbReference type="SUPFAM" id="SSF141371">
    <property type="entry name" value="PilZ domain-like"/>
    <property type="match status" value="2"/>
</dbReference>
<protein>
    <submittedName>
        <fullName evidence="3">PilZ domain-containing protein</fullName>
    </submittedName>
</protein>
<evidence type="ECO:0000256" key="1">
    <source>
        <dbReference type="SAM" id="MobiDB-lite"/>
    </source>
</evidence>
<sequence length="214" mass="23778">MTDQDIIPGDDSSDDRRRDNRTTAVYRPVLLETEGFTGFCLLRNLSPSGMMGIAYASFAEGQPVSVQFMPGHVVTGTIIWSRDERVGVRFDEEIDLAGSLKNMGSTYVESGLNRAPRLQIDCEGEAVVDDARWTIRIQDISQRGIKTTLPMVRPGKEVTILLPGMEPRKAIVRWAQNDIVGLNFVRPIAFEELARWAIYQQSGGDERLTVTGCG</sequence>
<dbReference type="InterPro" id="IPR009875">
    <property type="entry name" value="PilZ_domain"/>
</dbReference>
<dbReference type="Pfam" id="PF07238">
    <property type="entry name" value="PilZ"/>
    <property type="match status" value="2"/>
</dbReference>
<proteinExistence type="predicted"/>
<dbReference type="EMBL" id="CP119316">
    <property type="protein sequence ID" value="WEK47536.1"/>
    <property type="molecule type" value="Genomic_DNA"/>
</dbReference>
<evidence type="ECO:0000313" key="3">
    <source>
        <dbReference type="EMBL" id="WEK47536.1"/>
    </source>
</evidence>